<dbReference type="RefSeq" id="WP_366296434.1">
    <property type="nucleotide sequence ID" value="NZ_CP159992.1"/>
</dbReference>
<accession>A0AAU8NMS0</accession>
<dbReference type="AlphaFoldDB" id="A0AAU8NMS0"/>
<evidence type="ECO:0008006" key="2">
    <source>
        <dbReference type="Google" id="ProtNLM"/>
    </source>
</evidence>
<evidence type="ECO:0000313" key="1">
    <source>
        <dbReference type="EMBL" id="XCP97799.1"/>
    </source>
</evidence>
<dbReference type="EMBL" id="CP159992">
    <property type="protein sequence ID" value="XCP97799.1"/>
    <property type="molecule type" value="Genomic_DNA"/>
</dbReference>
<name>A0AAU8NMS0_9BACL</name>
<proteinExistence type="predicted"/>
<reference evidence="1" key="1">
    <citation type="submission" date="2024-05" db="EMBL/GenBank/DDBJ databases">
        <title>Draft genome assemblies of 36 bacteria isolated from hibernating arctic ground squirrels.</title>
        <authorList>
            <person name="McKee H."/>
            <person name="Mullen L."/>
            <person name="Drown D.M."/>
            <person name="Duddleston K.N."/>
        </authorList>
    </citation>
    <scope>NUCLEOTIDE SEQUENCE</scope>
    <source>
        <strain evidence="1">AN1007</strain>
    </source>
</reference>
<protein>
    <recommendedName>
        <fullName evidence="2">Stage III sporulation protein AH</fullName>
    </recommendedName>
</protein>
<gene>
    <name evidence="1" type="ORF">ABXS70_14345</name>
</gene>
<sequence>MIQLLEEPRGVTYQQLISLAFSICDEFILVKRDQIELSGKGEEFLKEIKPYIKEIKKQDHWPGTQLFGLNADVYYLDCKDELQEILLTRADRLYAWMQPELLEDLCFYKNGEEWLITTAHEEMGSINTKESQDILKLREVEDIMMY</sequence>
<organism evidence="1">
    <name type="scientific">Paenibacillus sp. AN1007</name>
    <dbReference type="NCBI Taxonomy" id="3151385"/>
    <lineage>
        <taxon>Bacteria</taxon>
        <taxon>Bacillati</taxon>
        <taxon>Bacillota</taxon>
        <taxon>Bacilli</taxon>
        <taxon>Bacillales</taxon>
        <taxon>Paenibacillaceae</taxon>
        <taxon>Paenibacillus</taxon>
    </lineage>
</organism>